<feature type="domain" description="URB1 C-terminal" evidence="3">
    <location>
        <begin position="1566"/>
        <end position="1757"/>
    </location>
</feature>
<dbReference type="PANTHER" id="PTHR13500">
    <property type="entry name" value="NUCLEOLAR PRERIBOSOMAL-ASSOCIATED PROTEIN 1"/>
    <property type="match status" value="1"/>
</dbReference>
<dbReference type="InParanoid" id="A0A3N4M2H8"/>
<dbReference type="InterPro" id="IPR021714">
    <property type="entry name" value="URB1_N"/>
</dbReference>
<dbReference type="Pfam" id="PF11707">
    <property type="entry name" value="Npa1"/>
    <property type="match status" value="1"/>
</dbReference>
<evidence type="ECO:0008006" key="7">
    <source>
        <dbReference type="Google" id="ProtNLM"/>
    </source>
</evidence>
<dbReference type="Pfam" id="PF16201">
    <property type="entry name" value="NopRA1"/>
    <property type="match status" value="1"/>
</dbReference>
<dbReference type="EMBL" id="ML121527">
    <property type="protein sequence ID" value="RPB29376.1"/>
    <property type="molecule type" value="Genomic_DNA"/>
</dbReference>
<evidence type="ECO:0000259" key="2">
    <source>
        <dbReference type="Pfam" id="PF11707"/>
    </source>
</evidence>
<dbReference type="InterPro" id="IPR016024">
    <property type="entry name" value="ARM-type_fold"/>
</dbReference>
<keyword evidence="6" id="KW-1185">Reference proteome</keyword>
<evidence type="ECO:0000313" key="6">
    <source>
        <dbReference type="Proteomes" id="UP000267821"/>
    </source>
</evidence>
<dbReference type="Proteomes" id="UP000267821">
    <property type="component" value="Unassembled WGS sequence"/>
</dbReference>
<dbReference type="InterPro" id="IPR039844">
    <property type="entry name" value="URB1"/>
</dbReference>
<evidence type="ECO:0000259" key="3">
    <source>
        <dbReference type="Pfam" id="PF16201"/>
    </source>
</evidence>
<dbReference type="OrthoDB" id="72892at2759"/>
<dbReference type="InterPro" id="IPR059018">
    <property type="entry name" value="HEAT_URB1"/>
</dbReference>
<dbReference type="InterPro" id="IPR032436">
    <property type="entry name" value="URB1_C"/>
</dbReference>
<feature type="region of interest" description="Disordered" evidence="1">
    <location>
        <begin position="1"/>
        <end position="39"/>
    </location>
</feature>
<gene>
    <name evidence="5" type="ORF">L211DRAFT_844371</name>
</gene>
<dbReference type="PANTHER" id="PTHR13500:SF0">
    <property type="entry name" value="NUCLEOLAR PRE-RIBOSOMAL-ASSOCIATED PROTEIN 1"/>
    <property type="match status" value="1"/>
</dbReference>
<dbReference type="STRING" id="1051890.A0A3N4M2H8"/>
<dbReference type="FunCoup" id="A0A3N4M2H8">
    <property type="interactions" value="294"/>
</dbReference>
<dbReference type="SUPFAM" id="SSF48371">
    <property type="entry name" value="ARM repeat"/>
    <property type="match status" value="1"/>
</dbReference>
<sequence length="1809" mass="199933">MPMSKPTKRPSGESSGFHAAKKRKPNDSARATNTGPAQETILHARQIQALLTDLSSPQALQKGYVSFRGFLQGCVPARAADEGGRSEVEVVRNKAILREWVESEVKSGEKKKARKSGRFGEEGQDEDGEVEKWKTVMDGLGFASQSGNQYLLSAFASALALLVRIMSTITELTTPGTTLCRKLLSPENIRFLLRSITFHQDRVSSPFLRLLMEINKFNLGELCSTLYSSIDFSTKDLGRNLEPRKAASVADGNKIGGKDPNRPALRTVYIRFLLSFFHFGTSSVKEGVLGQKNLITPVFKHIKLDPPQLVHDILETLRTKVVNDEDVQRGVKSHVFNEWVLGHISALYTRPEPIHEEGDQSKTVALVAHEFLLNICTKPGVGGVCFPDNGWYAPSVSKTETTIYTKSSGARLTHSSQKIFNRTLSEFITTLKPFADTLQQDLLLAICISCPELISPYFSSTSTFSFDPKLSATWIGYSAFLASLISLPLPKGGFGIEADEHTPHPHHPPAVGVVIESILPRVCTRQVLTKCLQFDNALVRYLSMRLLVSAFIKLNQVMASMEKMANKFSSESLTARDWRVARYELGEEFSRRIPEVGVVVGVYNSSSSSSGPNSLAREVSAKLLMQYYTLLPEIALGKRFDVNLSFGQFLEGEDTGEDVPGMRLLEISHLLNIAKDVGDVKWWSKRAGAAYTSFTAVLLRFCISGSGALGACGVKGVKMVLKSALGQTHIFQQETEVDPFDALLESLSFAAARATSSTSSKEEFTKILAFLDNCMLRCIRTPFKYLDEVAELVKTRPAPQSPLSPLVITLAEQIPFLLTSTDDITKKETILWLERFLGNLRLISENRDAIEEIMQRLDRAWATLSSGPPPQSVPQTQTPRVRAIFPNSDATTADIDASMLERVLGAVAEREVDVTAFDIAVVLHALVHQTHSHLEEKLFSLLELLIVQVKASEAEDGHEIILKVKSLIGRSLVFSERCFERRFTEILLMLFEGGYQEALEPLVKGIEKFTDVYEGEVSGNFERLISRFVPEDRLAGMISTLANSRSPKRMVSRILTGLVKCVMEKNIILDANTLSGLVTLATLEGTKGEADDFLNILTQYISRIDSVSLLESMVAKIMEGGATVMDKLATRKPELIGSLVGKASAVKAWAMQYFQAKGLEVYPASVLLDVILRILSKEEGRKCMWLDGADQEIRDGLGKVIESVKKEFAEVLSKNPEVLSLFRRTAGLWPEIEMDMEGILKYILGDKSRSNITPETVLFVSSLLMSKDGKEELTAKKAWLLMILDYLTRRFGEEEVLSEKSTSVAKAFGGLLQSNKVNLSEWVPKGSLNALLEASLEKKINVEEVIELCAIIVDKVDPNSLDLGKHLQMILGNNKNLLVFRESGIQRGHYTMAWLIHRLFFLGKGDVNANISILDGVLVLYRGTGSIVDKLLLEVVVAIEGALGRSCASRIVSWGWVGDKNDASVSWSNVLISRSNAGLGVMIDEEKIKNSVAVFLPEATNALGGEANREVSEWGVYDELVKAENVRVGKQYDHSFMLPILGYLLAAKSKEVAGSAQGMVEKSAVGYTIMGLSSLNPNIRQASIQVLSALVARLEEATYRARNQVNHLLSSLLASLEDSPIASQPLPTVDSVFVAHCVQVLTDPSHFLYEVIMEMLLRSPLLDVWDIPHLLSTPLGSEIDYYKTTIWKLMILAQGLRSEIDLGLYRKRRVFENVFSIYQSPYAGERAKEKVVELVWSLAEVKGGGLTGVTRNGVVGWVRGVIEEKGMGEGEKSIWKMVLGRLLEGGRGGHLRDWARGGVGRWVDEIYKA</sequence>
<dbReference type="GO" id="GO:0000463">
    <property type="term" value="P:maturation of LSU-rRNA from tricistronic rRNA transcript (SSU-rRNA, 5.8S rRNA, LSU-rRNA)"/>
    <property type="evidence" value="ECO:0007669"/>
    <property type="project" value="TreeGrafter"/>
</dbReference>
<feature type="domain" description="URB1 N-terminal" evidence="2">
    <location>
        <begin position="136"/>
        <end position="477"/>
    </location>
</feature>
<name>A0A3N4M2H8_9PEZI</name>
<proteinExistence type="predicted"/>
<protein>
    <recommendedName>
        <fullName evidence="7">Nucleolar pre-ribosomal-associated protein 1</fullName>
    </recommendedName>
</protein>
<evidence type="ECO:0000313" key="5">
    <source>
        <dbReference type="EMBL" id="RPB29376.1"/>
    </source>
</evidence>
<dbReference type="GO" id="GO:0005730">
    <property type="term" value="C:nucleolus"/>
    <property type="evidence" value="ECO:0007669"/>
    <property type="project" value="TreeGrafter"/>
</dbReference>
<evidence type="ECO:0000259" key="4">
    <source>
        <dbReference type="Pfam" id="PF26140"/>
    </source>
</evidence>
<dbReference type="Pfam" id="PF26140">
    <property type="entry name" value="HEAT_URB1"/>
    <property type="match status" value="1"/>
</dbReference>
<evidence type="ECO:0000256" key="1">
    <source>
        <dbReference type="SAM" id="MobiDB-lite"/>
    </source>
</evidence>
<accession>A0A3N4M2H8</accession>
<reference evidence="5 6" key="1">
    <citation type="journal article" date="2018" name="Nat. Ecol. Evol.">
        <title>Pezizomycetes genomes reveal the molecular basis of ectomycorrhizal truffle lifestyle.</title>
        <authorList>
            <person name="Murat C."/>
            <person name="Payen T."/>
            <person name="Noel B."/>
            <person name="Kuo A."/>
            <person name="Morin E."/>
            <person name="Chen J."/>
            <person name="Kohler A."/>
            <person name="Krizsan K."/>
            <person name="Balestrini R."/>
            <person name="Da Silva C."/>
            <person name="Montanini B."/>
            <person name="Hainaut M."/>
            <person name="Levati E."/>
            <person name="Barry K.W."/>
            <person name="Belfiori B."/>
            <person name="Cichocki N."/>
            <person name="Clum A."/>
            <person name="Dockter R.B."/>
            <person name="Fauchery L."/>
            <person name="Guy J."/>
            <person name="Iotti M."/>
            <person name="Le Tacon F."/>
            <person name="Lindquist E.A."/>
            <person name="Lipzen A."/>
            <person name="Malagnac F."/>
            <person name="Mello A."/>
            <person name="Molinier V."/>
            <person name="Miyauchi S."/>
            <person name="Poulain J."/>
            <person name="Riccioni C."/>
            <person name="Rubini A."/>
            <person name="Sitrit Y."/>
            <person name="Splivallo R."/>
            <person name="Traeger S."/>
            <person name="Wang M."/>
            <person name="Zifcakova L."/>
            <person name="Wipf D."/>
            <person name="Zambonelli A."/>
            <person name="Paolocci F."/>
            <person name="Nowrousian M."/>
            <person name="Ottonello S."/>
            <person name="Baldrian P."/>
            <person name="Spatafora J.W."/>
            <person name="Henrissat B."/>
            <person name="Nagy L.G."/>
            <person name="Aury J.M."/>
            <person name="Wincker P."/>
            <person name="Grigoriev I.V."/>
            <person name="Bonfante P."/>
            <person name="Martin F.M."/>
        </authorList>
    </citation>
    <scope>NUCLEOTIDE SEQUENCE [LARGE SCALE GENOMIC DNA]</scope>
    <source>
        <strain evidence="5 6">ATCC MYA-4762</strain>
    </source>
</reference>
<dbReference type="GO" id="GO:0000466">
    <property type="term" value="P:maturation of 5.8S rRNA from tricistronic rRNA transcript (SSU-rRNA, 5.8S rRNA, LSU-rRNA)"/>
    <property type="evidence" value="ECO:0007669"/>
    <property type="project" value="TreeGrafter"/>
</dbReference>
<feature type="domain" description="URB1 central HEAT repeat" evidence="4">
    <location>
        <begin position="679"/>
        <end position="861"/>
    </location>
</feature>
<organism evidence="5 6">
    <name type="scientific">Terfezia boudieri ATCC MYA-4762</name>
    <dbReference type="NCBI Taxonomy" id="1051890"/>
    <lineage>
        <taxon>Eukaryota</taxon>
        <taxon>Fungi</taxon>
        <taxon>Dikarya</taxon>
        <taxon>Ascomycota</taxon>
        <taxon>Pezizomycotina</taxon>
        <taxon>Pezizomycetes</taxon>
        <taxon>Pezizales</taxon>
        <taxon>Pezizaceae</taxon>
        <taxon>Terfezia</taxon>
    </lineage>
</organism>